<keyword evidence="5" id="KW-1185">Reference proteome</keyword>
<name>A0A2Z2NML6_9GAMM</name>
<dbReference type="PANTHER" id="PTHR12901:SF10">
    <property type="entry name" value="COENZYME Q-BINDING PROTEIN COQ10, MITOCHONDRIAL"/>
    <property type="match status" value="1"/>
</dbReference>
<dbReference type="GO" id="GO:0045333">
    <property type="term" value="P:cellular respiration"/>
    <property type="evidence" value="ECO:0007669"/>
    <property type="project" value="InterPro"/>
</dbReference>
<sequence>MPTIARSALVSHSAAEMYGLVRDIGSYPTFLPWCQAATVAEQSEEHQVASITIDRRMQGARFTTRNRLVVNEAIHMSLVDGPFRQLNGVWKFKAIDEDACRVELEIEFEFKSRIFAALMGTAFSKICDTMVAAFVKRADDIQS</sequence>
<dbReference type="OrthoDB" id="9804759at2"/>
<keyword evidence="2" id="KW-1277">Toxin-antitoxin system</keyword>
<reference evidence="4 5" key="1">
    <citation type="submission" date="2016-12" db="EMBL/GenBank/DDBJ databases">
        <authorList>
            <person name="Song W.-J."/>
            <person name="Kurnit D.M."/>
        </authorList>
    </citation>
    <scope>NUCLEOTIDE SEQUENCE [LARGE SCALE GENOMIC DNA]</scope>
    <source>
        <strain evidence="4 5">IMCC3135</strain>
    </source>
</reference>
<dbReference type="SUPFAM" id="SSF55961">
    <property type="entry name" value="Bet v1-like"/>
    <property type="match status" value="1"/>
</dbReference>
<evidence type="ECO:0000259" key="3">
    <source>
        <dbReference type="Pfam" id="PF03364"/>
    </source>
</evidence>
<gene>
    <name evidence="4" type="primary">pasT</name>
    <name evidence="4" type="ORF">IMCC3135_11845</name>
</gene>
<dbReference type="GO" id="GO:0048039">
    <property type="term" value="F:ubiquinone binding"/>
    <property type="evidence" value="ECO:0007669"/>
    <property type="project" value="InterPro"/>
</dbReference>
<protein>
    <submittedName>
        <fullName evidence="4">Persistence and stress-resistance toxin PasT</fullName>
    </submittedName>
</protein>
<accession>A0A2Z2NML6</accession>
<dbReference type="PANTHER" id="PTHR12901">
    <property type="entry name" value="SPERM PROTEIN HOMOLOG"/>
    <property type="match status" value="1"/>
</dbReference>
<proteinExistence type="inferred from homology"/>
<dbReference type="Gene3D" id="3.30.530.20">
    <property type="match status" value="1"/>
</dbReference>
<comment type="similarity">
    <text evidence="1">Belongs to the ribosome association toxin RatA family.</text>
</comment>
<dbReference type="EMBL" id="CP018632">
    <property type="protein sequence ID" value="ASJ72459.1"/>
    <property type="molecule type" value="Genomic_DNA"/>
</dbReference>
<dbReference type="Pfam" id="PF03364">
    <property type="entry name" value="Polyketide_cyc"/>
    <property type="match status" value="1"/>
</dbReference>
<dbReference type="KEGG" id="gai:IMCC3135_11845"/>
<dbReference type="RefSeq" id="WP_088917767.1">
    <property type="nucleotide sequence ID" value="NZ_CP018632.1"/>
</dbReference>
<dbReference type="AlphaFoldDB" id="A0A2Z2NML6"/>
<dbReference type="Proteomes" id="UP000250079">
    <property type="component" value="Chromosome"/>
</dbReference>
<organism evidence="4 5">
    <name type="scientific">Granulosicoccus antarcticus IMCC3135</name>
    <dbReference type="NCBI Taxonomy" id="1192854"/>
    <lineage>
        <taxon>Bacteria</taxon>
        <taxon>Pseudomonadati</taxon>
        <taxon>Pseudomonadota</taxon>
        <taxon>Gammaproteobacteria</taxon>
        <taxon>Chromatiales</taxon>
        <taxon>Granulosicoccaceae</taxon>
        <taxon>Granulosicoccus</taxon>
    </lineage>
</organism>
<evidence type="ECO:0000256" key="1">
    <source>
        <dbReference type="ARBA" id="ARBA00008918"/>
    </source>
</evidence>
<evidence type="ECO:0000313" key="5">
    <source>
        <dbReference type="Proteomes" id="UP000250079"/>
    </source>
</evidence>
<dbReference type="InterPro" id="IPR023393">
    <property type="entry name" value="START-like_dom_sf"/>
</dbReference>
<evidence type="ECO:0000256" key="2">
    <source>
        <dbReference type="ARBA" id="ARBA00022649"/>
    </source>
</evidence>
<dbReference type="InterPro" id="IPR005031">
    <property type="entry name" value="COQ10_START"/>
</dbReference>
<dbReference type="CDD" id="cd07813">
    <property type="entry name" value="COQ10p_like"/>
    <property type="match status" value="1"/>
</dbReference>
<evidence type="ECO:0000313" key="4">
    <source>
        <dbReference type="EMBL" id="ASJ72459.1"/>
    </source>
</evidence>
<dbReference type="InterPro" id="IPR044996">
    <property type="entry name" value="COQ10-like"/>
</dbReference>
<feature type="domain" description="Coenzyme Q-binding protein COQ10 START" evidence="3">
    <location>
        <begin position="10"/>
        <end position="134"/>
    </location>
</feature>